<keyword evidence="6" id="KW-0238">DNA-binding</keyword>
<keyword evidence="4" id="KW-0949">S-adenosyl-L-methionine</keyword>
<evidence type="ECO:0000256" key="4">
    <source>
        <dbReference type="ARBA" id="ARBA00022691"/>
    </source>
</evidence>
<name>A0ABW5GTP9_9PSEU</name>
<dbReference type="PROSITE" id="PS00093">
    <property type="entry name" value="N4_MTASE"/>
    <property type="match status" value="1"/>
</dbReference>
<reference evidence="11" key="1">
    <citation type="journal article" date="2019" name="Int. J. Syst. Evol. Microbiol.">
        <title>The Global Catalogue of Microorganisms (GCM) 10K type strain sequencing project: providing services to taxonomists for standard genome sequencing and annotation.</title>
        <authorList>
            <consortium name="The Broad Institute Genomics Platform"/>
            <consortium name="The Broad Institute Genome Sequencing Center for Infectious Disease"/>
            <person name="Wu L."/>
            <person name="Ma J."/>
        </authorList>
    </citation>
    <scope>NUCLEOTIDE SEQUENCE [LARGE SCALE GENOMIC DNA]</scope>
    <source>
        <strain evidence="11">CGMCC 4.7643</strain>
    </source>
</reference>
<dbReference type="EMBL" id="JBHUKU010000025">
    <property type="protein sequence ID" value="MFD2464323.1"/>
    <property type="molecule type" value="Genomic_DNA"/>
</dbReference>
<evidence type="ECO:0000256" key="3">
    <source>
        <dbReference type="ARBA" id="ARBA00022679"/>
    </source>
</evidence>
<keyword evidence="3" id="KW-0808">Transferase</keyword>
<comment type="caution">
    <text evidence="10">The sequence shown here is derived from an EMBL/GenBank/DDBJ whole genome shotgun (WGS) entry which is preliminary data.</text>
</comment>
<keyword evidence="2" id="KW-0489">Methyltransferase</keyword>
<comment type="similarity">
    <text evidence="1">Belongs to the N(4)/N(6)-methyltransferase family. N(4) subfamily.</text>
</comment>
<evidence type="ECO:0000313" key="11">
    <source>
        <dbReference type="Proteomes" id="UP001597419"/>
    </source>
</evidence>
<dbReference type="SUPFAM" id="SSF53335">
    <property type="entry name" value="S-adenosyl-L-methionine-dependent methyltransferases"/>
    <property type="match status" value="1"/>
</dbReference>
<evidence type="ECO:0000256" key="8">
    <source>
        <dbReference type="RuleBase" id="RU362026"/>
    </source>
</evidence>
<dbReference type="Proteomes" id="UP001597419">
    <property type="component" value="Unassembled WGS sequence"/>
</dbReference>
<dbReference type="EC" id="2.1.1.-" evidence="8"/>
<dbReference type="Gene3D" id="3.40.50.150">
    <property type="entry name" value="Vaccinia Virus protein VP39"/>
    <property type="match status" value="1"/>
</dbReference>
<dbReference type="InterPro" id="IPR029063">
    <property type="entry name" value="SAM-dependent_MTases_sf"/>
</dbReference>
<comment type="catalytic activity">
    <reaction evidence="7">
        <text>a 2'-deoxycytidine in DNA + S-adenosyl-L-methionine = an N(4)-methyl-2'-deoxycytidine in DNA + S-adenosyl-L-homocysteine + H(+)</text>
        <dbReference type="Rhea" id="RHEA:16857"/>
        <dbReference type="Rhea" id="RHEA-COMP:11369"/>
        <dbReference type="Rhea" id="RHEA-COMP:13674"/>
        <dbReference type="ChEBI" id="CHEBI:15378"/>
        <dbReference type="ChEBI" id="CHEBI:57856"/>
        <dbReference type="ChEBI" id="CHEBI:59789"/>
        <dbReference type="ChEBI" id="CHEBI:85452"/>
        <dbReference type="ChEBI" id="CHEBI:137933"/>
        <dbReference type="EC" id="2.1.1.113"/>
    </reaction>
</comment>
<evidence type="ECO:0000259" key="9">
    <source>
        <dbReference type="Pfam" id="PF01555"/>
    </source>
</evidence>
<evidence type="ECO:0000313" key="10">
    <source>
        <dbReference type="EMBL" id="MFD2464323.1"/>
    </source>
</evidence>
<gene>
    <name evidence="10" type="ORF">ACFSYJ_37295</name>
</gene>
<organism evidence="10 11">
    <name type="scientific">Amycolatopsis samaneae</name>
    <dbReference type="NCBI Taxonomy" id="664691"/>
    <lineage>
        <taxon>Bacteria</taxon>
        <taxon>Bacillati</taxon>
        <taxon>Actinomycetota</taxon>
        <taxon>Actinomycetes</taxon>
        <taxon>Pseudonocardiales</taxon>
        <taxon>Pseudonocardiaceae</taxon>
        <taxon>Amycolatopsis</taxon>
    </lineage>
</organism>
<dbReference type="InterPro" id="IPR001091">
    <property type="entry name" value="RM_Methyltransferase"/>
</dbReference>
<sequence length="346" mass="37708">MIPTPNLPLGHILIGDVRQRLAELPDACVDTIITSPPYFALRDYGHGDQIGAEATVEAWAAEIAAVCDQLARVLVPTGSLFLNLADGYSRHKTEGTAKKSLLLGPQRVALRLTRSGWLLRNQIVWHKPNPLPTSVRDRFATTHEFVYFFTRQPNYYFDLDQVRIPAKTPATGPTGAIAKASLPRDAVPNLGGGTSPRVDLNHGLAGMKSAGLASHPRGKNPGDCWEIPTASYHGGHFATFPVQLIRRPILAACPERVCTACDRPWRRAAQLHDGRWLATGPLRPVCPHSDWRPGRVLDPFMGAGTVAIAAETYGRDWIGLELNATYAELAEQRLAAWRAKQGGAAS</sequence>
<accession>A0ABW5GTP9</accession>
<evidence type="ECO:0000256" key="6">
    <source>
        <dbReference type="ARBA" id="ARBA00023125"/>
    </source>
</evidence>
<evidence type="ECO:0000256" key="5">
    <source>
        <dbReference type="ARBA" id="ARBA00022747"/>
    </source>
</evidence>
<protein>
    <recommendedName>
        <fullName evidence="8">Methyltransferase</fullName>
        <ecNumber evidence="8">2.1.1.-</ecNumber>
    </recommendedName>
</protein>
<evidence type="ECO:0000256" key="2">
    <source>
        <dbReference type="ARBA" id="ARBA00022603"/>
    </source>
</evidence>
<proteinExistence type="inferred from homology"/>
<feature type="domain" description="DNA methylase N-4/N-6" evidence="9">
    <location>
        <begin position="29"/>
        <end position="331"/>
    </location>
</feature>
<dbReference type="InterPro" id="IPR002941">
    <property type="entry name" value="DNA_methylase_N4/N6"/>
</dbReference>
<keyword evidence="5" id="KW-0680">Restriction system</keyword>
<dbReference type="InterPro" id="IPR017985">
    <property type="entry name" value="MeTrfase_CN4_CS"/>
</dbReference>
<dbReference type="PRINTS" id="PR00508">
    <property type="entry name" value="S21N4MTFRASE"/>
</dbReference>
<dbReference type="RefSeq" id="WP_345405016.1">
    <property type="nucleotide sequence ID" value="NZ_BAABHG010000017.1"/>
</dbReference>
<evidence type="ECO:0000256" key="7">
    <source>
        <dbReference type="ARBA" id="ARBA00049120"/>
    </source>
</evidence>
<keyword evidence="11" id="KW-1185">Reference proteome</keyword>
<dbReference type="Pfam" id="PF01555">
    <property type="entry name" value="N6_N4_Mtase"/>
    <property type="match status" value="1"/>
</dbReference>
<evidence type="ECO:0000256" key="1">
    <source>
        <dbReference type="ARBA" id="ARBA00010203"/>
    </source>
</evidence>